<dbReference type="InterPro" id="IPR001128">
    <property type="entry name" value="Cyt_P450"/>
</dbReference>
<dbReference type="PANTHER" id="PTHR24292">
    <property type="entry name" value="CYTOCHROME P450"/>
    <property type="match status" value="1"/>
</dbReference>
<keyword evidence="11 14" id="KW-0503">Monooxygenase</keyword>
<evidence type="ECO:0000313" key="15">
    <source>
        <dbReference type="EMBL" id="CAH1974889.1"/>
    </source>
</evidence>
<proteinExistence type="inferred from homology"/>
<dbReference type="CDD" id="cd11056">
    <property type="entry name" value="CYP6-like"/>
    <property type="match status" value="1"/>
</dbReference>
<gene>
    <name evidence="15" type="ORF">ACAOBT_LOCUS11342</name>
</gene>
<dbReference type="PRINTS" id="PR00385">
    <property type="entry name" value="P450"/>
</dbReference>
<dbReference type="Pfam" id="PF00067">
    <property type="entry name" value="p450"/>
    <property type="match status" value="1"/>
</dbReference>
<dbReference type="AlphaFoldDB" id="A0A9P0KGD1"/>
<dbReference type="InterPro" id="IPR017972">
    <property type="entry name" value="Cyt_P450_CS"/>
</dbReference>
<evidence type="ECO:0008006" key="17">
    <source>
        <dbReference type="Google" id="ProtNLM"/>
    </source>
</evidence>
<evidence type="ECO:0000256" key="5">
    <source>
        <dbReference type="ARBA" id="ARBA00022617"/>
    </source>
</evidence>
<keyword evidence="8" id="KW-0492">Microsome</keyword>
<accession>A0A9P0KGD1</accession>
<evidence type="ECO:0000256" key="10">
    <source>
        <dbReference type="ARBA" id="ARBA00023004"/>
    </source>
</evidence>
<dbReference type="FunFam" id="1.10.630.10:FF:000042">
    <property type="entry name" value="Cytochrome P450"/>
    <property type="match status" value="1"/>
</dbReference>
<evidence type="ECO:0000256" key="8">
    <source>
        <dbReference type="ARBA" id="ARBA00022848"/>
    </source>
</evidence>
<dbReference type="GO" id="GO:0005789">
    <property type="term" value="C:endoplasmic reticulum membrane"/>
    <property type="evidence" value="ECO:0007669"/>
    <property type="project" value="UniProtKB-SubCell"/>
</dbReference>
<keyword evidence="7" id="KW-0256">Endoplasmic reticulum</keyword>
<dbReference type="Gene3D" id="1.10.630.10">
    <property type="entry name" value="Cytochrome P450"/>
    <property type="match status" value="2"/>
</dbReference>
<comment type="subcellular location">
    <subcellularLocation>
        <location evidence="3">Endoplasmic reticulum membrane</location>
        <topology evidence="3">Peripheral membrane protein</topology>
    </subcellularLocation>
    <subcellularLocation>
        <location evidence="2">Microsome membrane</location>
        <topology evidence="2">Peripheral membrane protein</topology>
    </subcellularLocation>
</comment>
<protein>
    <recommendedName>
        <fullName evidence="17">Cytochrome P450</fullName>
    </recommendedName>
</protein>
<dbReference type="GO" id="GO:0005506">
    <property type="term" value="F:iron ion binding"/>
    <property type="evidence" value="ECO:0007669"/>
    <property type="project" value="InterPro"/>
</dbReference>
<evidence type="ECO:0000313" key="16">
    <source>
        <dbReference type="Proteomes" id="UP001152888"/>
    </source>
</evidence>
<keyword evidence="10 13" id="KW-0408">Iron</keyword>
<evidence type="ECO:0000256" key="13">
    <source>
        <dbReference type="PIRSR" id="PIRSR602401-1"/>
    </source>
</evidence>
<keyword evidence="6 13" id="KW-0479">Metal-binding</keyword>
<evidence type="ECO:0000256" key="12">
    <source>
        <dbReference type="ARBA" id="ARBA00023136"/>
    </source>
</evidence>
<dbReference type="InterPro" id="IPR002401">
    <property type="entry name" value="Cyt_P450_E_grp-I"/>
</dbReference>
<evidence type="ECO:0000256" key="14">
    <source>
        <dbReference type="RuleBase" id="RU000461"/>
    </source>
</evidence>
<comment type="caution">
    <text evidence="15">The sequence shown here is derived from an EMBL/GenBank/DDBJ whole genome shotgun (WGS) entry which is preliminary data.</text>
</comment>
<keyword evidence="9 14" id="KW-0560">Oxidoreductase</keyword>
<feature type="binding site" description="axial binding residue" evidence="13">
    <location>
        <position position="543"/>
    </location>
    <ligand>
        <name>heme</name>
        <dbReference type="ChEBI" id="CHEBI:30413"/>
    </ligand>
    <ligandPart>
        <name>Fe</name>
        <dbReference type="ChEBI" id="CHEBI:18248"/>
    </ligandPart>
</feature>
<evidence type="ECO:0000256" key="3">
    <source>
        <dbReference type="ARBA" id="ARBA00004406"/>
    </source>
</evidence>
<evidence type="ECO:0000256" key="11">
    <source>
        <dbReference type="ARBA" id="ARBA00023033"/>
    </source>
</evidence>
<dbReference type="Proteomes" id="UP001152888">
    <property type="component" value="Unassembled WGS sequence"/>
</dbReference>
<dbReference type="PROSITE" id="PS00086">
    <property type="entry name" value="CYTOCHROME_P450"/>
    <property type="match status" value="1"/>
</dbReference>
<dbReference type="InterPro" id="IPR036396">
    <property type="entry name" value="Cyt_P450_sf"/>
</dbReference>
<evidence type="ECO:0000256" key="7">
    <source>
        <dbReference type="ARBA" id="ARBA00022824"/>
    </source>
</evidence>
<dbReference type="EMBL" id="CAKOFQ010006830">
    <property type="protein sequence ID" value="CAH1974889.1"/>
    <property type="molecule type" value="Genomic_DNA"/>
</dbReference>
<dbReference type="OrthoDB" id="2789670at2759"/>
<comment type="cofactor">
    <cofactor evidence="1 13">
        <name>heme</name>
        <dbReference type="ChEBI" id="CHEBI:30413"/>
    </cofactor>
</comment>
<evidence type="ECO:0000256" key="1">
    <source>
        <dbReference type="ARBA" id="ARBA00001971"/>
    </source>
</evidence>
<sequence>MLIFLITLLTIGFGAYFFLKHRYTYWERRGVKQTDAKWIFGDTFRQFFMRETAADQMKRLHDLYPNDRYTGGYQMVVPTFMVRDPDLIKSICVKDFDHFSNHRTFVPEDVDPLFAKNLFALKEGRRHASTVLVKLIRAQTDHHKSHLDSKFAETSIHYLENIASILGPAQVFFISQDDKARVPIGVTAANQRWREMRAVLSPSFTSSKMRNMFLLMSDCAEKFAKFFMSRTRYGEVIEVNMKDTLTRYTNDVIATCAFGIEVDSLNNPDNSFYTMGKRATDFSSLGRRLKFMGYFLVPWLFRIFNISFFEEDIKQFFYKLVDETIRMREEKGIVRPDMINLMMEARKGKASKIDADEKALDSGFSVVQESNITNGKLSTPIKITNEDIASQVMIFFFGGFDSTASTMCFFAHELIENPDVQSKLREEIMETKAQCNGKLTYEALLKMKYMDMVTSETLRKWPLAVFTDRVCTKPYTIQPAKPGEKPVHLSVGQHLLFPVYGIHHYYKYYPHPERFDPERFSDENKDKINPYSYLPFGLGPRNCIGNRFALLEMKAVFFHLLSHFELVPTEKTQIPLKLSQASINPQAERGFWMGFKKLEN</sequence>
<evidence type="ECO:0000256" key="2">
    <source>
        <dbReference type="ARBA" id="ARBA00004174"/>
    </source>
</evidence>
<reference evidence="15" key="1">
    <citation type="submission" date="2022-03" db="EMBL/GenBank/DDBJ databases">
        <authorList>
            <person name="Sayadi A."/>
        </authorList>
    </citation>
    <scope>NUCLEOTIDE SEQUENCE</scope>
</reference>
<evidence type="ECO:0000256" key="9">
    <source>
        <dbReference type="ARBA" id="ARBA00023002"/>
    </source>
</evidence>
<dbReference type="PANTHER" id="PTHR24292:SF54">
    <property type="entry name" value="CYP9F3-RELATED"/>
    <property type="match status" value="1"/>
</dbReference>
<dbReference type="SUPFAM" id="SSF48264">
    <property type="entry name" value="Cytochrome P450"/>
    <property type="match status" value="2"/>
</dbReference>
<comment type="similarity">
    <text evidence="4 14">Belongs to the cytochrome P450 family.</text>
</comment>
<organism evidence="15 16">
    <name type="scientific">Acanthoscelides obtectus</name>
    <name type="common">Bean weevil</name>
    <name type="synonym">Bruchus obtectus</name>
    <dbReference type="NCBI Taxonomy" id="200917"/>
    <lineage>
        <taxon>Eukaryota</taxon>
        <taxon>Metazoa</taxon>
        <taxon>Ecdysozoa</taxon>
        <taxon>Arthropoda</taxon>
        <taxon>Hexapoda</taxon>
        <taxon>Insecta</taxon>
        <taxon>Pterygota</taxon>
        <taxon>Neoptera</taxon>
        <taxon>Endopterygota</taxon>
        <taxon>Coleoptera</taxon>
        <taxon>Polyphaga</taxon>
        <taxon>Cucujiformia</taxon>
        <taxon>Chrysomeloidea</taxon>
        <taxon>Chrysomelidae</taxon>
        <taxon>Bruchinae</taxon>
        <taxon>Bruchini</taxon>
        <taxon>Acanthoscelides</taxon>
    </lineage>
</organism>
<keyword evidence="12" id="KW-0472">Membrane</keyword>
<evidence type="ECO:0000256" key="6">
    <source>
        <dbReference type="ARBA" id="ARBA00022723"/>
    </source>
</evidence>
<dbReference type="GO" id="GO:0004497">
    <property type="term" value="F:monooxygenase activity"/>
    <property type="evidence" value="ECO:0007669"/>
    <property type="project" value="UniProtKB-KW"/>
</dbReference>
<keyword evidence="5 13" id="KW-0349">Heme</keyword>
<name>A0A9P0KGD1_ACAOB</name>
<evidence type="ECO:0000256" key="4">
    <source>
        <dbReference type="ARBA" id="ARBA00010617"/>
    </source>
</evidence>
<dbReference type="PRINTS" id="PR00463">
    <property type="entry name" value="EP450I"/>
</dbReference>
<dbReference type="GO" id="GO:0016705">
    <property type="term" value="F:oxidoreductase activity, acting on paired donors, with incorporation or reduction of molecular oxygen"/>
    <property type="evidence" value="ECO:0007669"/>
    <property type="project" value="InterPro"/>
</dbReference>
<dbReference type="InterPro" id="IPR050476">
    <property type="entry name" value="Insect_CytP450_Detox"/>
</dbReference>
<keyword evidence="16" id="KW-1185">Reference proteome</keyword>
<dbReference type="GO" id="GO:0020037">
    <property type="term" value="F:heme binding"/>
    <property type="evidence" value="ECO:0007669"/>
    <property type="project" value="InterPro"/>
</dbReference>